<dbReference type="AlphaFoldDB" id="A0A176W7N8"/>
<protein>
    <submittedName>
        <fullName evidence="1">Uncharacterized protein</fullName>
    </submittedName>
</protein>
<dbReference type="EMBL" id="LVLJ01001739">
    <property type="protein sequence ID" value="OAE28415.1"/>
    <property type="molecule type" value="Genomic_DNA"/>
</dbReference>
<gene>
    <name evidence="1" type="ORF">AXG93_115s1040</name>
</gene>
<accession>A0A176W7N8</accession>
<comment type="caution">
    <text evidence="1">The sequence shown here is derived from an EMBL/GenBank/DDBJ whole genome shotgun (WGS) entry which is preliminary data.</text>
</comment>
<proteinExistence type="predicted"/>
<reference evidence="1" key="1">
    <citation type="submission" date="2016-03" db="EMBL/GenBank/DDBJ databases">
        <title>Mechanisms controlling the formation of the plant cell surface in tip-growing cells are functionally conserved among land plants.</title>
        <authorList>
            <person name="Honkanen S."/>
            <person name="Jones V.A."/>
            <person name="Morieri G."/>
            <person name="Champion C."/>
            <person name="Hetherington A.J."/>
            <person name="Kelly S."/>
            <person name="Saint-Marcoux D."/>
            <person name="Proust H."/>
            <person name="Prescott H."/>
            <person name="Dolan L."/>
        </authorList>
    </citation>
    <scope>NUCLEOTIDE SEQUENCE [LARGE SCALE GENOMIC DNA]</scope>
    <source>
        <tissue evidence="1">Whole gametophyte</tissue>
    </source>
</reference>
<evidence type="ECO:0000313" key="2">
    <source>
        <dbReference type="Proteomes" id="UP000077202"/>
    </source>
</evidence>
<sequence>MGHHGILQSGFVDSLTLASMDAKVSDRGSSPIRAMRGGVLEHQGLDLVVPCRAPPIETHGHPLGWVLLLLRCEREHKIRLTVSGTVSRHECLPRIARWDIGKLPVESSRVEGEMLPGNKCRDDVKLSSKVSDCTCSARVLEFWSAGVRP</sequence>
<keyword evidence="2" id="KW-1185">Reference proteome</keyword>
<dbReference type="Proteomes" id="UP000077202">
    <property type="component" value="Unassembled WGS sequence"/>
</dbReference>
<organism evidence="1 2">
    <name type="scientific">Marchantia polymorpha subsp. ruderalis</name>
    <dbReference type="NCBI Taxonomy" id="1480154"/>
    <lineage>
        <taxon>Eukaryota</taxon>
        <taxon>Viridiplantae</taxon>
        <taxon>Streptophyta</taxon>
        <taxon>Embryophyta</taxon>
        <taxon>Marchantiophyta</taxon>
        <taxon>Marchantiopsida</taxon>
        <taxon>Marchantiidae</taxon>
        <taxon>Marchantiales</taxon>
        <taxon>Marchantiaceae</taxon>
        <taxon>Marchantia</taxon>
    </lineage>
</organism>
<name>A0A176W7N8_MARPO</name>
<evidence type="ECO:0000313" key="1">
    <source>
        <dbReference type="EMBL" id="OAE28415.1"/>
    </source>
</evidence>